<dbReference type="AlphaFoldDB" id="M2ZFU8"/>
<dbReference type="Proteomes" id="UP000016932">
    <property type="component" value="Unassembled WGS sequence"/>
</dbReference>
<proteinExistence type="predicted"/>
<dbReference type="HOGENOM" id="CLU_792560_0_0_1"/>
<organism evidence="1 2">
    <name type="scientific">Pseudocercospora fijiensis (strain CIRAD86)</name>
    <name type="common">Black leaf streak disease fungus</name>
    <name type="synonym">Mycosphaerella fijiensis</name>
    <dbReference type="NCBI Taxonomy" id="383855"/>
    <lineage>
        <taxon>Eukaryota</taxon>
        <taxon>Fungi</taxon>
        <taxon>Dikarya</taxon>
        <taxon>Ascomycota</taxon>
        <taxon>Pezizomycotina</taxon>
        <taxon>Dothideomycetes</taxon>
        <taxon>Dothideomycetidae</taxon>
        <taxon>Mycosphaerellales</taxon>
        <taxon>Mycosphaerellaceae</taxon>
        <taxon>Pseudocercospora</taxon>
    </lineage>
</organism>
<evidence type="ECO:0000313" key="1">
    <source>
        <dbReference type="EMBL" id="EME78024.1"/>
    </source>
</evidence>
<reference evidence="1 2" key="1">
    <citation type="journal article" date="2012" name="PLoS Pathog.">
        <title>Diverse lifestyles and strategies of plant pathogenesis encoded in the genomes of eighteen Dothideomycetes fungi.</title>
        <authorList>
            <person name="Ohm R.A."/>
            <person name="Feau N."/>
            <person name="Henrissat B."/>
            <person name="Schoch C.L."/>
            <person name="Horwitz B.A."/>
            <person name="Barry K.W."/>
            <person name="Condon B.J."/>
            <person name="Copeland A.C."/>
            <person name="Dhillon B."/>
            <person name="Glaser F."/>
            <person name="Hesse C.N."/>
            <person name="Kosti I."/>
            <person name="LaButti K."/>
            <person name="Lindquist E.A."/>
            <person name="Lucas S."/>
            <person name="Salamov A.A."/>
            <person name="Bradshaw R.E."/>
            <person name="Ciuffetti L."/>
            <person name="Hamelin R.C."/>
            <person name="Kema G.H.J."/>
            <person name="Lawrence C."/>
            <person name="Scott J.A."/>
            <person name="Spatafora J.W."/>
            <person name="Turgeon B.G."/>
            <person name="de Wit P.J.G.M."/>
            <person name="Zhong S."/>
            <person name="Goodwin S.B."/>
            <person name="Grigoriev I.V."/>
        </authorList>
    </citation>
    <scope>NUCLEOTIDE SEQUENCE [LARGE SCALE GENOMIC DNA]</scope>
    <source>
        <strain evidence="1 2">CIRAD86</strain>
    </source>
</reference>
<accession>M2ZFU8</accession>
<gene>
    <name evidence="1" type="ORF">MYCFIDRAFT_179472</name>
</gene>
<dbReference type="GeneID" id="19334130"/>
<protein>
    <recommendedName>
        <fullName evidence="3">F-box domain-containing protein</fullName>
    </recommendedName>
</protein>
<dbReference type="VEuPathDB" id="FungiDB:MYCFIDRAFT_179472"/>
<sequence length="350" mass="39363">MAVDAVALRGSSDEYLNNPSTNKINIARQCVFDTTELLEAILLEVDIFTTLVACTRVSKTFANTISSSIALQRALWFQPTPASLLDPDTSKLNPFFVASGKNANFHSLYRGIKATQSKTPFGPKDGDFERILESTNCIALENFPPRKHQYGSWRRMIPMQDPNEEGQDPHWVLDFRRVRPDVAPGYLTLYHMDECSDSLRSPGDTTIAMQGPMSIFGQQKKPPTMEELIMFSATNETKGNWDELIRIWTDDREKDYHACLALNKTVGIAPGILSSIASALDFILSTLTEENVKLYYTIRYKQPRNWGFRNEYGTNSHANAHDSLIFMSILKGVADLEIITRPVGMLPISN</sequence>
<evidence type="ECO:0000313" key="2">
    <source>
        <dbReference type="Proteomes" id="UP000016932"/>
    </source>
</evidence>
<dbReference type="RefSeq" id="XP_007931740.1">
    <property type="nucleotide sequence ID" value="XM_007933549.1"/>
</dbReference>
<dbReference type="OrthoDB" id="3631417at2759"/>
<dbReference type="KEGG" id="pfj:MYCFIDRAFT_179472"/>
<dbReference type="EMBL" id="KB446564">
    <property type="protein sequence ID" value="EME78024.1"/>
    <property type="molecule type" value="Genomic_DNA"/>
</dbReference>
<name>M2ZFU8_PSEFD</name>
<evidence type="ECO:0008006" key="3">
    <source>
        <dbReference type="Google" id="ProtNLM"/>
    </source>
</evidence>
<keyword evidence="2" id="KW-1185">Reference proteome</keyword>